<keyword evidence="2" id="KW-1185">Reference proteome</keyword>
<accession>A0ABR2FJJ2</accession>
<dbReference type="Proteomes" id="UP001472677">
    <property type="component" value="Unassembled WGS sequence"/>
</dbReference>
<reference evidence="1 2" key="1">
    <citation type="journal article" date="2024" name="G3 (Bethesda)">
        <title>Genome assembly of Hibiscus sabdariffa L. provides insights into metabolisms of medicinal natural products.</title>
        <authorList>
            <person name="Kim T."/>
        </authorList>
    </citation>
    <scope>NUCLEOTIDE SEQUENCE [LARGE SCALE GENOMIC DNA]</scope>
    <source>
        <strain evidence="1">TK-2024</strain>
        <tissue evidence="1">Old leaves</tissue>
    </source>
</reference>
<gene>
    <name evidence="1" type="ORF">V6N12_071339</name>
</gene>
<sequence length="71" mass="7892">MKASSRTCLSSDTLTMSMSVSDGGTSVYMMILPNIVSPISKSVSLRPEETLLYHQEHSLDHKFLHPGLNRQ</sequence>
<organism evidence="1 2">
    <name type="scientific">Hibiscus sabdariffa</name>
    <name type="common">roselle</name>
    <dbReference type="NCBI Taxonomy" id="183260"/>
    <lineage>
        <taxon>Eukaryota</taxon>
        <taxon>Viridiplantae</taxon>
        <taxon>Streptophyta</taxon>
        <taxon>Embryophyta</taxon>
        <taxon>Tracheophyta</taxon>
        <taxon>Spermatophyta</taxon>
        <taxon>Magnoliopsida</taxon>
        <taxon>eudicotyledons</taxon>
        <taxon>Gunneridae</taxon>
        <taxon>Pentapetalae</taxon>
        <taxon>rosids</taxon>
        <taxon>malvids</taxon>
        <taxon>Malvales</taxon>
        <taxon>Malvaceae</taxon>
        <taxon>Malvoideae</taxon>
        <taxon>Hibiscus</taxon>
    </lineage>
</organism>
<protein>
    <submittedName>
        <fullName evidence="1">Uncharacterized protein</fullName>
    </submittedName>
</protein>
<comment type="caution">
    <text evidence="1">The sequence shown here is derived from an EMBL/GenBank/DDBJ whole genome shotgun (WGS) entry which is preliminary data.</text>
</comment>
<proteinExistence type="predicted"/>
<name>A0ABR2FJJ2_9ROSI</name>
<evidence type="ECO:0000313" key="1">
    <source>
        <dbReference type="EMBL" id="KAK8581097.1"/>
    </source>
</evidence>
<dbReference type="EMBL" id="JBBPBM010000006">
    <property type="protein sequence ID" value="KAK8581097.1"/>
    <property type="molecule type" value="Genomic_DNA"/>
</dbReference>
<evidence type="ECO:0000313" key="2">
    <source>
        <dbReference type="Proteomes" id="UP001472677"/>
    </source>
</evidence>